<gene>
    <name evidence="1" type="ORF">T03_11532</name>
</gene>
<dbReference type="OrthoDB" id="10392391at2759"/>
<keyword evidence="2" id="KW-1185">Reference proteome</keyword>
<evidence type="ECO:0000313" key="2">
    <source>
        <dbReference type="Proteomes" id="UP000054653"/>
    </source>
</evidence>
<protein>
    <submittedName>
        <fullName evidence="1">Uncharacterized protein</fullName>
    </submittedName>
</protein>
<comment type="caution">
    <text evidence="1">The sequence shown here is derived from an EMBL/GenBank/DDBJ whole genome shotgun (WGS) entry which is preliminary data.</text>
</comment>
<accession>A0A0V1CRE4</accession>
<name>A0A0V1CRE4_TRIBR</name>
<dbReference type="EMBL" id="JYDI01000116">
    <property type="protein sequence ID" value="KRY51844.1"/>
    <property type="molecule type" value="Genomic_DNA"/>
</dbReference>
<dbReference type="AlphaFoldDB" id="A0A0V1CRE4"/>
<dbReference type="Proteomes" id="UP000054653">
    <property type="component" value="Unassembled WGS sequence"/>
</dbReference>
<evidence type="ECO:0000313" key="1">
    <source>
        <dbReference type="EMBL" id="KRY51844.1"/>
    </source>
</evidence>
<reference evidence="1 2" key="1">
    <citation type="submission" date="2015-01" db="EMBL/GenBank/DDBJ databases">
        <title>Evolution of Trichinella species and genotypes.</title>
        <authorList>
            <person name="Korhonen P.K."/>
            <person name="Edoardo P."/>
            <person name="Giuseppe L.R."/>
            <person name="Gasser R.B."/>
        </authorList>
    </citation>
    <scope>NUCLEOTIDE SEQUENCE [LARGE SCALE GENOMIC DNA]</scope>
    <source>
        <strain evidence="1">ISS120</strain>
    </source>
</reference>
<proteinExistence type="predicted"/>
<organism evidence="1 2">
    <name type="scientific">Trichinella britovi</name>
    <name type="common">Parasitic roundworm</name>
    <dbReference type="NCBI Taxonomy" id="45882"/>
    <lineage>
        <taxon>Eukaryota</taxon>
        <taxon>Metazoa</taxon>
        <taxon>Ecdysozoa</taxon>
        <taxon>Nematoda</taxon>
        <taxon>Enoplea</taxon>
        <taxon>Dorylaimia</taxon>
        <taxon>Trichinellida</taxon>
        <taxon>Trichinellidae</taxon>
        <taxon>Trichinella</taxon>
    </lineage>
</organism>
<sequence>MRSGGGFWQGQGCEQSLEKAVWQGRDPDVVEVNLNLPLFLSVTRVCRSGLGWISILISDSAMLRVRFSRHRSSFLSIHCLVLDDGHLGGGILTLIDLPCWAYCCSFALGYWVNASGGRSIDRHWPMVSSCLFTYSWSQALPDLLLFAPDGQWLDAAWSCGRFVYQLRGIYWPPPYYLLNAKRESVHFRPFGDAGQRLAEVGLPVREDQCVGATESTRRSELVFRFLSITSSCLGWTLSLPSQLFHLLPPDTKFRFVAVAMGGCGLLASKVSTFNQKYLNTTGSLQASIFVLGRSLQKEQQQQQPEKRKSIFTKPEEALREKSSPSSVAAIFFFTKQHAFNSCRTSIIDCLPGMCRRRV</sequence>